<dbReference type="PANTHER" id="PTHR36440:SF1">
    <property type="entry name" value="PUTATIVE (AFU_ORTHOLOGUE AFUA_8G07350)-RELATED"/>
    <property type="match status" value="1"/>
</dbReference>
<reference evidence="2 3" key="1">
    <citation type="journal article" date="2019" name="Int. J. Syst. Evol. Microbiol.">
        <title>The Global Catalogue of Microorganisms (GCM) 10K type strain sequencing project: providing services to taxonomists for standard genome sequencing and annotation.</title>
        <authorList>
            <consortium name="The Broad Institute Genomics Platform"/>
            <consortium name="The Broad Institute Genome Sequencing Center for Infectious Disease"/>
            <person name="Wu L."/>
            <person name="Ma J."/>
        </authorList>
    </citation>
    <scope>NUCLEOTIDE SEQUENCE [LARGE SCALE GENOMIC DNA]</scope>
    <source>
        <strain evidence="2 3">JCM 4565</strain>
    </source>
</reference>
<name>A0ABN0X1I1_9ACTN</name>
<accession>A0ABN0X1I1</accession>
<dbReference type="InterPro" id="IPR011051">
    <property type="entry name" value="RmlC_Cupin_sf"/>
</dbReference>
<keyword evidence="3" id="KW-1185">Reference proteome</keyword>
<protein>
    <recommendedName>
        <fullName evidence="1">Cupin type-2 domain-containing protein</fullName>
    </recommendedName>
</protein>
<gene>
    <name evidence="2" type="ORF">GCM10010319_32400</name>
</gene>
<dbReference type="Pfam" id="PF07883">
    <property type="entry name" value="Cupin_2"/>
    <property type="match status" value="1"/>
</dbReference>
<dbReference type="Proteomes" id="UP001500063">
    <property type="component" value="Unassembled WGS sequence"/>
</dbReference>
<sequence length="155" mass="17046">MRDEVEPVRWAVEQGRFLLRGTDTGGLFSLMEFTTPPGGGPPLHLHDSEDETFYVTSGLYEFQLGDTVHTAGPGTVLYGPRGTGHGFRNISDEPGTMLCYVTPGGAETMFEELAELQGGDVKPAWEDVVALAARHHISYPKIRPVRTKPSVTRFR</sequence>
<dbReference type="EMBL" id="BAAABW010000016">
    <property type="protein sequence ID" value="GAA0352798.1"/>
    <property type="molecule type" value="Genomic_DNA"/>
</dbReference>
<organism evidence="2 3">
    <name type="scientific">Streptomyces blastmyceticus</name>
    <dbReference type="NCBI Taxonomy" id="68180"/>
    <lineage>
        <taxon>Bacteria</taxon>
        <taxon>Bacillati</taxon>
        <taxon>Actinomycetota</taxon>
        <taxon>Actinomycetes</taxon>
        <taxon>Kitasatosporales</taxon>
        <taxon>Streptomycetaceae</taxon>
        <taxon>Streptomyces</taxon>
    </lineage>
</organism>
<evidence type="ECO:0000313" key="3">
    <source>
        <dbReference type="Proteomes" id="UP001500063"/>
    </source>
</evidence>
<dbReference type="PANTHER" id="PTHR36440">
    <property type="entry name" value="PUTATIVE (AFU_ORTHOLOGUE AFUA_8G07350)-RELATED"/>
    <property type="match status" value="1"/>
</dbReference>
<dbReference type="SUPFAM" id="SSF51182">
    <property type="entry name" value="RmlC-like cupins"/>
    <property type="match status" value="1"/>
</dbReference>
<dbReference type="Gene3D" id="2.60.120.10">
    <property type="entry name" value="Jelly Rolls"/>
    <property type="match status" value="1"/>
</dbReference>
<evidence type="ECO:0000313" key="2">
    <source>
        <dbReference type="EMBL" id="GAA0352798.1"/>
    </source>
</evidence>
<comment type="caution">
    <text evidence="2">The sequence shown here is derived from an EMBL/GenBank/DDBJ whole genome shotgun (WGS) entry which is preliminary data.</text>
</comment>
<evidence type="ECO:0000259" key="1">
    <source>
        <dbReference type="Pfam" id="PF07883"/>
    </source>
</evidence>
<feature type="domain" description="Cupin type-2" evidence="1">
    <location>
        <begin position="32"/>
        <end position="99"/>
    </location>
</feature>
<dbReference type="InterPro" id="IPR053146">
    <property type="entry name" value="QDO-like"/>
</dbReference>
<dbReference type="InterPro" id="IPR013096">
    <property type="entry name" value="Cupin_2"/>
</dbReference>
<dbReference type="InterPro" id="IPR014710">
    <property type="entry name" value="RmlC-like_jellyroll"/>
</dbReference>
<proteinExistence type="predicted"/>